<evidence type="ECO:0000256" key="1">
    <source>
        <dbReference type="SAM" id="Phobius"/>
    </source>
</evidence>
<dbReference type="RefSeq" id="WP_163748930.1">
    <property type="nucleotide sequence ID" value="NZ_AP022596.1"/>
</dbReference>
<keyword evidence="3" id="KW-1185">Reference proteome</keyword>
<accession>A0A7I7T6I2</accession>
<dbReference type="AlphaFoldDB" id="A0A7I7T6I2"/>
<dbReference type="EMBL" id="AP022596">
    <property type="protein sequence ID" value="BBY64877.1"/>
    <property type="molecule type" value="Genomic_DNA"/>
</dbReference>
<feature type="transmembrane region" description="Helical" evidence="1">
    <location>
        <begin position="112"/>
        <end position="137"/>
    </location>
</feature>
<keyword evidence="1" id="KW-1133">Transmembrane helix</keyword>
<proteinExistence type="predicted"/>
<reference evidence="2 3" key="1">
    <citation type="journal article" date="2019" name="Emerg. Microbes Infect.">
        <title>Comprehensive subspecies identification of 175 nontuberculous mycobacteria species based on 7547 genomic profiles.</title>
        <authorList>
            <person name="Matsumoto Y."/>
            <person name="Kinjo T."/>
            <person name="Motooka D."/>
            <person name="Nabeya D."/>
            <person name="Jung N."/>
            <person name="Uechi K."/>
            <person name="Horii T."/>
            <person name="Iida T."/>
            <person name="Fujita J."/>
            <person name="Nakamura S."/>
        </authorList>
    </citation>
    <scope>NUCLEOTIDE SEQUENCE [LARGE SCALE GENOMIC DNA]</scope>
    <source>
        <strain evidence="2 3">JCM 30396</strain>
    </source>
</reference>
<keyword evidence="1" id="KW-0472">Membrane</keyword>
<feature type="transmembrane region" description="Helical" evidence="1">
    <location>
        <begin position="54"/>
        <end position="73"/>
    </location>
</feature>
<gene>
    <name evidence="2" type="ORF">MHEL_31200</name>
</gene>
<name>A0A7I7T6I2_9MYCO</name>
<feature type="transmembrane region" description="Helical" evidence="1">
    <location>
        <begin position="80"/>
        <end position="100"/>
    </location>
</feature>
<evidence type="ECO:0000313" key="3">
    <source>
        <dbReference type="Proteomes" id="UP000467148"/>
    </source>
</evidence>
<evidence type="ECO:0000313" key="2">
    <source>
        <dbReference type="EMBL" id="BBY64877.1"/>
    </source>
</evidence>
<organism evidence="2 3">
    <name type="scientific">Mycolicibacterium helvum</name>
    <dbReference type="NCBI Taxonomy" id="1534349"/>
    <lineage>
        <taxon>Bacteria</taxon>
        <taxon>Bacillati</taxon>
        <taxon>Actinomycetota</taxon>
        <taxon>Actinomycetes</taxon>
        <taxon>Mycobacteriales</taxon>
        <taxon>Mycobacteriaceae</taxon>
        <taxon>Mycolicibacterium</taxon>
    </lineage>
</organism>
<keyword evidence="1" id="KW-0812">Transmembrane</keyword>
<dbReference type="KEGG" id="mhev:MHEL_31200"/>
<dbReference type="Proteomes" id="UP000467148">
    <property type="component" value="Chromosome"/>
</dbReference>
<sequence length="140" mass="14369">MAHLRAGWFVVLCAAVLAVSAWLPWLTTPVAGGGRASAIGGTVGSIVLPPRFGAGQLIVLLASVLIVTGAMVARNLSPRLAAAAALVISVLLGVLTYWYYHLNVSPPVSAGYGFYIGAVCAAGALLSSVWALVSALVRRR</sequence>
<protein>
    <submittedName>
        <fullName evidence="2">Membrane protein</fullName>
    </submittedName>
</protein>